<reference evidence="2" key="1">
    <citation type="submission" date="2008-04" db="EMBL/GenBank/DDBJ databases">
        <title>Draft genome sequence of Providencia stuartii (ATCC 25827).</title>
        <authorList>
            <person name="Sudarsanam P."/>
            <person name="Ley R."/>
            <person name="Guruge J."/>
            <person name="Turnbaugh P.J."/>
            <person name="Mahowald M."/>
            <person name="Liep D."/>
            <person name="Gordon J."/>
        </authorList>
    </citation>
    <scope>NUCLEOTIDE SEQUENCE [LARGE SCALE GENOMIC DNA]</scope>
    <source>
        <strain evidence="2">ATCC 25827</strain>
    </source>
</reference>
<organism evidence="1 2">
    <name type="scientific">Providencia stuartii ATCC 25827</name>
    <dbReference type="NCBI Taxonomy" id="471874"/>
    <lineage>
        <taxon>Bacteria</taxon>
        <taxon>Pseudomonadati</taxon>
        <taxon>Pseudomonadota</taxon>
        <taxon>Gammaproteobacteria</taxon>
        <taxon>Enterobacterales</taxon>
        <taxon>Morganellaceae</taxon>
        <taxon>Providencia</taxon>
    </lineage>
</organism>
<sequence length="44" mass="5377">MQWKTIQFDKIFIQWENQQSNVFFRNKKASSKMELAWLVSILIT</sequence>
<reference evidence="1 2" key="3">
    <citation type="submission" date="2008-05" db="EMBL/GenBank/DDBJ databases">
        <authorList>
            <person name="Fulton L."/>
            <person name="Clifton S."/>
            <person name="Fulton B."/>
            <person name="Xu J."/>
            <person name="Minx P."/>
            <person name="Pepin K.H."/>
            <person name="Johnson M."/>
            <person name="Thiruvilangam P."/>
            <person name="Bhonagiri V."/>
            <person name="Nash W.E."/>
            <person name="Mardis E.R."/>
            <person name="Wilson R.K."/>
        </authorList>
    </citation>
    <scope>NUCLEOTIDE SEQUENCE [LARGE SCALE GENOMIC DNA]</scope>
    <source>
        <strain evidence="1 2">ATCC 25827</strain>
    </source>
</reference>
<proteinExistence type="predicted"/>
<evidence type="ECO:0000313" key="2">
    <source>
        <dbReference type="Proteomes" id="UP000004506"/>
    </source>
</evidence>
<gene>
    <name evidence="1" type="ORF">PROSTU_02502</name>
</gene>
<comment type="caution">
    <text evidence="1">The sequence shown here is derived from an EMBL/GenBank/DDBJ whole genome shotgun (WGS) entry which is preliminary data.</text>
</comment>
<accession>A0AA87CU85</accession>
<reference evidence="2" key="2">
    <citation type="submission" date="2008-04" db="EMBL/GenBank/DDBJ databases">
        <title>Draft genome sequence of Providencia stuartii(ATCC 25827).</title>
        <authorList>
            <person name="Sudarsanam P."/>
            <person name="Ley R."/>
            <person name="Guruge J."/>
            <person name="Turnbaugh P.J."/>
            <person name="Mahowald M."/>
            <person name="Liep D."/>
            <person name="Gordon J."/>
        </authorList>
    </citation>
    <scope>NUCLEOTIDE SEQUENCE [LARGE SCALE GENOMIC DNA]</scope>
    <source>
        <strain evidence="2">ATCC 25827</strain>
    </source>
</reference>
<name>A0AA87CU85_PROST</name>
<protein>
    <submittedName>
        <fullName evidence="1">Uncharacterized protein</fullName>
    </submittedName>
</protein>
<dbReference type="EMBL" id="ABJD02000101">
    <property type="protein sequence ID" value="EDU59313.1"/>
    <property type="molecule type" value="Genomic_DNA"/>
</dbReference>
<dbReference type="Proteomes" id="UP000004506">
    <property type="component" value="Unassembled WGS sequence"/>
</dbReference>
<evidence type="ECO:0000313" key="1">
    <source>
        <dbReference type="EMBL" id="EDU59313.1"/>
    </source>
</evidence>
<dbReference type="AlphaFoldDB" id="A0AA87CU85"/>